<accession>A0AAV7XYY0</accession>
<keyword evidence="2" id="KW-1185">Reference proteome</keyword>
<protein>
    <submittedName>
        <fullName evidence="1">Uncharacterized protein</fullName>
    </submittedName>
</protein>
<name>A0AAV7XYY0_9NEOP</name>
<reference evidence="1" key="1">
    <citation type="submission" date="2022-12" db="EMBL/GenBank/DDBJ databases">
        <title>Chromosome-level genome assembly of the bean flower thrips Megalurothrips usitatus.</title>
        <authorList>
            <person name="Ma L."/>
            <person name="Liu Q."/>
            <person name="Li H."/>
            <person name="Cai W."/>
        </authorList>
    </citation>
    <scope>NUCLEOTIDE SEQUENCE</scope>
    <source>
        <strain evidence="1">Cailab_2022a</strain>
    </source>
</reference>
<dbReference type="EMBL" id="JAPTSV010000001">
    <property type="protein sequence ID" value="KAJ1531582.1"/>
    <property type="molecule type" value="Genomic_DNA"/>
</dbReference>
<proteinExistence type="predicted"/>
<evidence type="ECO:0000313" key="2">
    <source>
        <dbReference type="Proteomes" id="UP001075354"/>
    </source>
</evidence>
<gene>
    <name evidence="1" type="ORF">ONE63_000254</name>
</gene>
<organism evidence="1 2">
    <name type="scientific">Megalurothrips usitatus</name>
    <name type="common">bean blossom thrips</name>
    <dbReference type="NCBI Taxonomy" id="439358"/>
    <lineage>
        <taxon>Eukaryota</taxon>
        <taxon>Metazoa</taxon>
        <taxon>Ecdysozoa</taxon>
        <taxon>Arthropoda</taxon>
        <taxon>Hexapoda</taxon>
        <taxon>Insecta</taxon>
        <taxon>Pterygota</taxon>
        <taxon>Neoptera</taxon>
        <taxon>Paraneoptera</taxon>
        <taxon>Thysanoptera</taxon>
        <taxon>Terebrantia</taxon>
        <taxon>Thripoidea</taxon>
        <taxon>Thripidae</taxon>
        <taxon>Megalurothrips</taxon>
    </lineage>
</organism>
<dbReference type="AlphaFoldDB" id="A0AAV7XYY0"/>
<dbReference type="Proteomes" id="UP001075354">
    <property type="component" value="Chromosome 1"/>
</dbReference>
<evidence type="ECO:0000313" key="1">
    <source>
        <dbReference type="EMBL" id="KAJ1531582.1"/>
    </source>
</evidence>
<sequence length="127" mass="14538">MTASALEDRPEKAPPGAEERDYICEAVGSFGRWQLKLTFLLSLVNIPCTWHIFVPTFQAASYDNYSCQRPAAFQDIPIDLWRNLTHPFTVDEVYSRSLCLDALEVRRSKARTCTALYTTRTLCREEA</sequence>
<comment type="caution">
    <text evidence="1">The sequence shown here is derived from an EMBL/GenBank/DDBJ whole genome shotgun (WGS) entry which is preliminary data.</text>
</comment>